<dbReference type="Gene3D" id="1.20.1280.50">
    <property type="match status" value="1"/>
</dbReference>
<dbReference type="GO" id="GO:0008540">
    <property type="term" value="C:proteasome regulatory particle, base subcomplex"/>
    <property type="evidence" value="ECO:0007669"/>
    <property type="project" value="TreeGrafter"/>
</dbReference>
<dbReference type="PANTHER" id="PTHR10223:SF2">
    <property type="entry name" value="F-BOX AND WD DOMAIN PROTEIN (AFU_ORTHOLOGUE AFUA_6G11400)"/>
    <property type="match status" value="1"/>
</dbReference>
<sequence length="1012" mass="109156">MQQEPAEIPEQHHQLIIASTDASDRNHGPCLRPRLGFVACSVCRAESSCLLHGGPVDGQQRRHGGNVATGVVRRPGVTTLLADFPNEILTHILSHLHPDSHPAVALVSKRFYALVTSPHAWRMAFLRYFAGHTVVESVDDDAVKRVFPESGIVRLDTRYFSRLTALAGWRSEYLLRTRLLRGLTRGKPGSRPGTVGSSGRAANRTSAVLTYNSKLLYPITNVHAILFNGGKPPRVIHGAAHLGVATISDPTTGKVEKWGLEDPFFIAQMQAAALPYGEGGGPASVPSVMDVSQPYGVLVGEGFPGGRAHFRGASEMCGRYLDVGTADAAGSLAGVPRIPQAAEAVCSVWIAKSSTTPVTTQSMCGMLTGSTLGIITAYSLGWDPAVARRPDGDMTARWIVSPGIPIIAIKVDDGYSPGRKLASRMWAVALNALGEVYYLTETPAAATKPSSGENAHQRAWLAGQSAQWRLIEATRRVRRQDGPACDASEGEQQQQQQQQQQLVAETERLMRLGPARVRRLYEGWDMQRRLEADFAVDDGNGAGEGVFVLNCGLAADLPICVSRWSRSVVVCDAVPEPGEHRPSDGHEPPRLHDWRRSQLDLTGHGQAVITASGMDHSSYSLLTLTEDPLHAAKQTSTASFHAKDAYEVPGRRARFLAVGTDSGAIVVWNARQHHEARIQPVRIIQTESPEITSLAVSALYLVHGGSDGLVQAWDPLASTTEAIRTIHDRSGGRALRQAAGSNTAARAIFLDPDPAVLRGVVSLGTLIRFWSYSSANQAVGRKRRPRHSDAHGRIVSRRLGGVVSGYIAAEEAEVRWEKEQLVREQARLRKRFGSLGDLTEEEALRYAQMVSQEAYLEDERRRASDSAADASLDTASSLGETTVDTVTPPPSVADASPSPRAATSDAENESEQQMQQALRLSLLEAGGSSPGGFEYPITYKAKGNRKGKHRGSTSPRAGSSTLQDDEDEDEALARALSLSLQDHAAVEASSSSSPLRRDDFPPLDGGGEVSRR</sequence>
<evidence type="ECO:0000313" key="3">
    <source>
        <dbReference type="EMBL" id="KAF4587304.1"/>
    </source>
</evidence>
<feature type="compositionally biased region" description="Low complexity" evidence="1">
    <location>
        <begin position="865"/>
        <end position="902"/>
    </location>
</feature>
<name>A0A8H4VDE3_9HYPO</name>
<accession>A0A8H4VDE3</accession>
<dbReference type="OrthoDB" id="2095648at2759"/>
<evidence type="ECO:0000313" key="4">
    <source>
        <dbReference type="Proteomes" id="UP000562929"/>
    </source>
</evidence>
<dbReference type="InterPro" id="IPR036047">
    <property type="entry name" value="F-box-like_dom_sf"/>
</dbReference>
<feature type="compositionally biased region" description="Polar residues" evidence="1">
    <location>
        <begin position="952"/>
        <end position="961"/>
    </location>
</feature>
<dbReference type="SMART" id="SM00256">
    <property type="entry name" value="FBOX"/>
    <property type="match status" value="1"/>
</dbReference>
<keyword evidence="4" id="KW-1185">Reference proteome</keyword>
<dbReference type="CDD" id="cd09917">
    <property type="entry name" value="F-box_SF"/>
    <property type="match status" value="1"/>
</dbReference>
<feature type="region of interest" description="Disordered" evidence="1">
    <location>
        <begin position="479"/>
        <end position="502"/>
    </location>
</feature>
<dbReference type="AlphaFoldDB" id="A0A8H4VDE3"/>
<organism evidence="3 4">
    <name type="scientific">Ophiocordyceps camponoti-floridani</name>
    <dbReference type="NCBI Taxonomy" id="2030778"/>
    <lineage>
        <taxon>Eukaryota</taxon>
        <taxon>Fungi</taxon>
        <taxon>Dikarya</taxon>
        <taxon>Ascomycota</taxon>
        <taxon>Pezizomycotina</taxon>
        <taxon>Sordariomycetes</taxon>
        <taxon>Hypocreomycetidae</taxon>
        <taxon>Hypocreales</taxon>
        <taxon>Ophiocordycipitaceae</taxon>
        <taxon>Ophiocordyceps</taxon>
    </lineage>
</organism>
<dbReference type="EMBL" id="JAACLJ010000004">
    <property type="protein sequence ID" value="KAF4587304.1"/>
    <property type="molecule type" value="Genomic_DNA"/>
</dbReference>
<dbReference type="InterPro" id="IPR036322">
    <property type="entry name" value="WD40_repeat_dom_sf"/>
</dbReference>
<dbReference type="PROSITE" id="PS50181">
    <property type="entry name" value="FBOX"/>
    <property type="match status" value="1"/>
</dbReference>
<protein>
    <submittedName>
        <fullName evidence="3">F-box/WD repeat-containing protein pof10</fullName>
    </submittedName>
</protein>
<dbReference type="PANTHER" id="PTHR10223">
    <property type="entry name" value="26S PROTEASOME NON-ATPASE REGULATORY SUBUNIT 4"/>
    <property type="match status" value="1"/>
</dbReference>
<dbReference type="InterPro" id="IPR003903">
    <property type="entry name" value="UIM_dom"/>
</dbReference>
<reference evidence="3 4" key="1">
    <citation type="journal article" date="2020" name="G3 (Bethesda)">
        <title>Genetic Underpinnings of Host Manipulation by Ophiocordyceps as Revealed by Comparative Transcriptomics.</title>
        <authorList>
            <person name="Will I."/>
            <person name="Das B."/>
            <person name="Trinh T."/>
            <person name="Brachmann A."/>
            <person name="Ohm R.A."/>
            <person name="de Bekker C."/>
        </authorList>
    </citation>
    <scope>NUCLEOTIDE SEQUENCE [LARGE SCALE GENOMIC DNA]</scope>
    <source>
        <strain evidence="3 4">EC05</strain>
    </source>
</reference>
<comment type="caution">
    <text evidence="3">The sequence shown here is derived from an EMBL/GenBank/DDBJ whole genome shotgun (WGS) entry which is preliminary data.</text>
</comment>
<dbReference type="Pfam" id="PF12937">
    <property type="entry name" value="F-box-like"/>
    <property type="match status" value="1"/>
</dbReference>
<dbReference type="SMART" id="SM00726">
    <property type="entry name" value="UIM"/>
    <property type="match status" value="3"/>
</dbReference>
<dbReference type="PROSITE" id="PS50330">
    <property type="entry name" value="UIM"/>
    <property type="match status" value="1"/>
</dbReference>
<gene>
    <name evidence="3" type="ORF">GQ602_003997</name>
</gene>
<feature type="compositionally biased region" description="Basic residues" evidence="1">
    <location>
        <begin position="942"/>
        <end position="951"/>
    </location>
</feature>
<dbReference type="GO" id="GO:0005829">
    <property type="term" value="C:cytosol"/>
    <property type="evidence" value="ECO:0007669"/>
    <property type="project" value="TreeGrafter"/>
</dbReference>
<dbReference type="SUPFAM" id="SSF81383">
    <property type="entry name" value="F-box domain"/>
    <property type="match status" value="1"/>
</dbReference>
<feature type="domain" description="F-box" evidence="2">
    <location>
        <begin position="78"/>
        <end position="124"/>
    </location>
</feature>
<dbReference type="Gene3D" id="6.10.140.100">
    <property type="match status" value="1"/>
</dbReference>
<dbReference type="GO" id="GO:0031593">
    <property type="term" value="F:polyubiquitin modification-dependent protein binding"/>
    <property type="evidence" value="ECO:0007669"/>
    <property type="project" value="TreeGrafter"/>
</dbReference>
<dbReference type="SUPFAM" id="SSF50978">
    <property type="entry name" value="WD40 repeat-like"/>
    <property type="match status" value="1"/>
</dbReference>
<feature type="compositionally biased region" description="Low complexity" evidence="1">
    <location>
        <begin position="492"/>
        <end position="501"/>
    </location>
</feature>
<evidence type="ECO:0000256" key="1">
    <source>
        <dbReference type="SAM" id="MobiDB-lite"/>
    </source>
</evidence>
<dbReference type="GO" id="GO:0043161">
    <property type="term" value="P:proteasome-mediated ubiquitin-dependent protein catabolic process"/>
    <property type="evidence" value="ECO:0007669"/>
    <property type="project" value="TreeGrafter"/>
</dbReference>
<dbReference type="GO" id="GO:0005634">
    <property type="term" value="C:nucleus"/>
    <property type="evidence" value="ECO:0007669"/>
    <property type="project" value="TreeGrafter"/>
</dbReference>
<dbReference type="InterPro" id="IPR001810">
    <property type="entry name" value="F-box_dom"/>
</dbReference>
<feature type="compositionally biased region" description="Low complexity" evidence="1">
    <location>
        <begin position="973"/>
        <end position="982"/>
    </location>
</feature>
<dbReference type="InterPro" id="IPR015943">
    <property type="entry name" value="WD40/YVTN_repeat-like_dom_sf"/>
</dbReference>
<dbReference type="Gene3D" id="2.130.10.10">
    <property type="entry name" value="YVTN repeat-like/Quinoprotein amine dehydrogenase"/>
    <property type="match status" value="1"/>
</dbReference>
<feature type="region of interest" description="Disordered" evidence="1">
    <location>
        <begin position="856"/>
        <end position="916"/>
    </location>
</feature>
<feature type="region of interest" description="Disordered" evidence="1">
    <location>
        <begin position="929"/>
        <end position="1012"/>
    </location>
</feature>
<proteinExistence type="predicted"/>
<dbReference type="InterPro" id="IPR027040">
    <property type="entry name" value="PSMD4"/>
</dbReference>
<dbReference type="Proteomes" id="UP000562929">
    <property type="component" value="Unassembled WGS sequence"/>
</dbReference>
<evidence type="ECO:0000259" key="2">
    <source>
        <dbReference type="PROSITE" id="PS50181"/>
    </source>
</evidence>